<dbReference type="KEGG" id="mcha:111010542"/>
<feature type="transmembrane region" description="Helical" evidence="1">
    <location>
        <begin position="20"/>
        <end position="39"/>
    </location>
</feature>
<keyword evidence="1" id="KW-0812">Transmembrane</keyword>
<organism evidence="2 3">
    <name type="scientific">Momordica charantia</name>
    <name type="common">Bitter gourd</name>
    <name type="synonym">Balsam pear</name>
    <dbReference type="NCBI Taxonomy" id="3673"/>
    <lineage>
        <taxon>Eukaryota</taxon>
        <taxon>Viridiplantae</taxon>
        <taxon>Streptophyta</taxon>
        <taxon>Embryophyta</taxon>
        <taxon>Tracheophyta</taxon>
        <taxon>Spermatophyta</taxon>
        <taxon>Magnoliopsida</taxon>
        <taxon>eudicotyledons</taxon>
        <taxon>Gunneridae</taxon>
        <taxon>Pentapetalae</taxon>
        <taxon>rosids</taxon>
        <taxon>fabids</taxon>
        <taxon>Cucurbitales</taxon>
        <taxon>Cucurbitaceae</taxon>
        <taxon>Momordiceae</taxon>
        <taxon>Momordica</taxon>
    </lineage>
</organism>
<proteinExistence type="predicted"/>
<evidence type="ECO:0000256" key="1">
    <source>
        <dbReference type="SAM" id="Phobius"/>
    </source>
</evidence>
<evidence type="ECO:0000313" key="2">
    <source>
        <dbReference type="Proteomes" id="UP000504603"/>
    </source>
</evidence>
<evidence type="ECO:0000313" key="3">
    <source>
        <dbReference type="RefSeq" id="XP_022139695.1"/>
    </source>
</evidence>
<dbReference type="OrthoDB" id="1306334at2759"/>
<name>A0A6J1CD10_MOMCH</name>
<gene>
    <name evidence="3" type="primary">LOC111010542</name>
</gene>
<keyword evidence="2" id="KW-1185">Reference proteome</keyword>
<dbReference type="RefSeq" id="XP_022139695.1">
    <property type="nucleotide sequence ID" value="XM_022284003.1"/>
</dbReference>
<dbReference type="AlphaFoldDB" id="A0A6J1CD10"/>
<dbReference type="GeneID" id="111010542"/>
<protein>
    <submittedName>
        <fullName evidence="3">Uncharacterized protein LOC111010542</fullName>
    </submittedName>
</protein>
<accession>A0A6J1CD10</accession>
<keyword evidence="1" id="KW-1133">Transmembrane helix</keyword>
<keyword evidence="1" id="KW-0472">Membrane</keyword>
<reference evidence="3" key="1">
    <citation type="submission" date="2025-08" db="UniProtKB">
        <authorList>
            <consortium name="RefSeq"/>
        </authorList>
    </citation>
    <scope>IDENTIFICATION</scope>
    <source>
        <strain evidence="3">OHB3-1</strain>
    </source>
</reference>
<sequence length="213" mass="23816">MYSPNSIQTHVKLADGSSAIINGFGYVILSLSIILQLMLNVPKLCFNLIFVQKLTHDLKCQAMFTYSKCLFQDLIMGTTIGSADCFEGLYYFREPSLRNKQVLQRQMVQRGVEPPQPQQQSHKSISSLGIKQFTLVPQDNINILDLPIALRKGVKSCTQHPIARCVGYSHLSLAVQTLAPSLEANEVPKSIQEAVSNPQWKNMVDDEMKGFEA</sequence>
<dbReference type="Proteomes" id="UP000504603">
    <property type="component" value="Unplaced"/>
</dbReference>